<feature type="region of interest" description="Disordered" evidence="1">
    <location>
        <begin position="309"/>
        <end position="328"/>
    </location>
</feature>
<feature type="compositionally biased region" description="Low complexity" evidence="1">
    <location>
        <begin position="291"/>
        <end position="303"/>
    </location>
</feature>
<feature type="region of interest" description="Disordered" evidence="1">
    <location>
        <begin position="263"/>
        <end position="303"/>
    </location>
</feature>
<evidence type="ECO:0000256" key="1">
    <source>
        <dbReference type="SAM" id="MobiDB-lite"/>
    </source>
</evidence>
<feature type="region of interest" description="Disordered" evidence="1">
    <location>
        <begin position="53"/>
        <end position="72"/>
    </location>
</feature>
<comment type="caution">
    <text evidence="2">The sequence shown here is derived from an EMBL/GenBank/DDBJ whole genome shotgun (WGS) entry which is preliminary data.</text>
</comment>
<dbReference type="OrthoDB" id="1640476at2759"/>
<proteinExistence type="predicted"/>
<feature type="non-terminal residue" evidence="2">
    <location>
        <position position="1"/>
    </location>
</feature>
<dbReference type="Proteomes" id="UP000673691">
    <property type="component" value="Unassembled WGS sequence"/>
</dbReference>
<sequence length="437" mass="45912">LRRKKRKRGGRRTTTTPLASGATAAAAGRTACAMGCCVSTSVSAAARRGRPDAAGAAAGNSARSGTSVAGRDHHHNHLVFREGSRWGGASPVRERRCDLVGCTGGGKKSTRSGKELLRAGVEQRLCVRGRNKPLRRRPLLWASEHPMTMSQLRAAREAFWETAPSYERYGKRCGSLASARTWRWRRPSCARRTLWSLPVTSPRGATTSWGTGTRYRYVSSGEFLPVRTARRPFRSAPLFRGRAAGSAPGFFFSAICQGGEPGAIPGAGEDANTIAGTDDEKLGAKGKSRHSSSSSPSVRTNETTAATLAAAEKSAASPAHERSVTVRLSTGTDLKLRVPADEKIAGLRKKVLDALREKEKGEDGEEMGGAPPAAAGGGGGGPGGGGGGAGGERDAGDGKEPAIKFFFLGRMLGDKVRLRELKLPDHGGIVQALVPPP</sequence>
<name>A0A8H7ZRW8_9FUNG</name>
<accession>A0A8H7ZRW8</accession>
<evidence type="ECO:0000313" key="2">
    <source>
        <dbReference type="EMBL" id="KAG5458070.1"/>
    </source>
</evidence>
<feature type="compositionally biased region" description="Low complexity" evidence="1">
    <location>
        <begin position="53"/>
        <end position="67"/>
    </location>
</feature>
<feature type="region of interest" description="Disordered" evidence="1">
    <location>
        <begin position="358"/>
        <end position="397"/>
    </location>
</feature>
<organism evidence="2 3">
    <name type="scientific">Olpidium bornovanus</name>
    <dbReference type="NCBI Taxonomy" id="278681"/>
    <lineage>
        <taxon>Eukaryota</taxon>
        <taxon>Fungi</taxon>
        <taxon>Fungi incertae sedis</taxon>
        <taxon>Olpidiomycota</taxon>
        <taxon>Olpidiomycotina</taxon>
        <taxon>Olpidiomycetes</taxon>
        <taxon>Olpidiales</taxon>
        <taxon>Olpidiaceae</taxon>
        <taxon>Olpidium</taxon>
    </lineage>
</organism>
<feature type="compositionally biased region" description="Low complexity" evidence="1">
    <location>
        <begin position="12"/>
        <end position="24"/>
    </location>
</feature>
<feature type="compositionally biased region" description="Gly residues" evidence="1">
    <location>
        <begin position="375"/>
        <end position="390"/>
    </location>
</feature>
<dbReference type="EMBL" id="JAEFCI010009026">
    <property type="protein sequence ID" value="KAG5458070.1"/>
    <property type="molecule type" value="Genomic_DNA"/>
</dbReference>
<gene>
    <name evidence="2" type="ORF">BJ554DRAFT_1783</name>
</gene>
<keyword evidence="3" id="KW-1185">Reference proteome</keyword>
<feature type="compositionally biased region" description="Basic residues" evidence="1">
    <location>
        <begin position="1"/>
        <end position="11"/>
    </location>
</feature>
<protein>
    <recommendedName>
        <fullName evidence="4">Ubiquitin-like domain-containing protein</fullName>
    </recommendedName>
</protein>
<feature type="compositionally biased region" description="Low complexity" evidence="1">
    <location>
        <begin position="309"/>
        <end position="318"/>
    </location>
</feature>
<evidence type="ECO:0008006" key="4">
    <source>
        <dbReference type="Google" id="ProtNLM"/>
    </source>
</evidence>
<reference evidence="2 3" key="1">
    <citation type="journal article" name="Sci. Rep.">
        <title>Genome-scale phylogenetic analyses confirm Olpidium as the closest living zoosporic fungus to the non-flagellated, terrestrial fungi.</title>
        <authorList>
            <person name="Chang Y."/>
            <person name="Rochon D."/>
            <person name="Sekimoto S."/>
            <person name="Wang Y."/>
            <person name="Chovatia M."/>
            <person name="Sandor L."/>
            <person name="Salamov A."/>
            <person name="Grigoriev I.V."/>
            <person name="Stajich J.E."/>
            <person name="Spatafora J.W."/>
        </authorList>
    </citation>
    <scope>NUCLEOTIDE SEQUENCE [LARGE SCALE GENOMIC DNA]</scope>
    <source>
        <strain evidence="2">S191</strain>
    </source>
</reference>
<evidence type="ECO:0000313" key="3">
    <source>
        <dbReference type="Proteomes" id="UP000673691"/>
    </source>
</evidence>
<feature type="region of interest" description="Disordered" evidence="1">
    <location>
        <begin position="1"/>
        <end position="24"/>
    </location>
</feature>
<dbReference type="AlphaFoldDB" id="A0A8H7ZRW8"/>